<evidence type="ECO:0000313" key="1">
    <source>
        <dbReference type="EMBL" id="KAI8523762.1"/>
    </source>
</evidence>
<evidence type="ECO:0000313" key="2">
    <source>
        <dbReference type="Proteomes" id="UP001062846"/>
    </source>
</evidence>
<comment type="caution">
    <text evidence="1">The sequence shown here is derived from an EMBL/GenBank/DDBJ whole genome shotgun (WGS) entry which is preliminary data.</text>
</comment>
<organism evidence="1 2">
    <name type="scientific">Rhododendron molle</name>
    <name type="common">Chinese azalea</name>
    <name type="synonym">Azalea mollis</name>
    <dbReference type="NCBI Taxonomy" id="49168"/>
    <lineage>
        <taxon>Eukaryota</taxon>
        <taxon>Viridiplantae</taxon>
        <taxon>Streptophyta</taxon>
        <taxon>Embryophyta</taxon>
        <taxon>Tracheophyta</taxon>
        <taxon>Spermatophyta</taxon>
        <taxon>Magnoliopsida</taxon>
        <taxon>eudicotyledons</taxon>
        <taxon>Gunneridae</taxon>
        <taxon>Pentapetalae</taxon>
        <taxon>asterids</taxon>
        <taxon>Ericales</taxon>
        <taxon>Ericaceae</taxon>
        <taxon>Ericoideae</taxon>
        <taxon>Rhodoreae</taxon>
        <taxon>Rhododendron</taxon>
    </lineage>
</organism>
<accession>A0ACC0L5D7</accession>
<keyword evidence="2" id="KW-1185">Reference proteome</keyword>
<protein>
    <submittedName>
        <fullName evidence="1">Uncharacterized protein</fullName>
    </submittedName>
</protein>
<dbReference type="Proteomes" id="UP001062846">
    <property type="component" value="Chromosome 13"/>
</dbReference>
<gene>
    <name evidence="1" type="ORF">RHMOL_Rhmol13G0097300</name>
</gene>
<proteinExistence type="predicted"/>
<name>A0ACC0L5D7_RHOML</name>
<reference evidence="1" key="1">
    <citation type="submission" date="2022-02" db="EMBL/GenBank/DDBJ databases">
        <title>Plant Genome Project.</title>
        <authorList>
            <person name="Zhang R.-G."/>
        </authorList>
    </citation>
    <scope>NUCLEOTIDE SEQUENCE</scope>
    <source>
        <strain evidence="1">AT1</strain>
    </source>
</reference>
<sequence>MSFDYSSGDSDSDEIDVELQKTGIEEDKVEDPNESNKVDHNEENKVEVPKVGMEFISLDEMYGYYSRYVRKIGFSVIKRNVKRGANRKFKCLTLACSHAGKPKRN</sequence>
<dbReference type="EMBL" id="CM046400">
    <property type="protein sequence ID" value="KAI8523762.1"/>
    <property type="molecule type" value="Genomic_DNA"/>
</dbReference>